<dbReference type="KEGG" id="bvv:BHK69_15455"/>
<sequence length="361" mass="38243">MQAAQARGIALTWPEAIAQASNGGGRGLMNLQRFTEDSVGGADIMGNFMARRPAQVEAASRQAFDTIAPQSQAPSTLGPAIGRAADDTIQEATGIIDRATSPAAAMQPAQIGSYEAALARQEALRQRYLEPLMAGPLGKVAKRDIETREAIAVLFPKDPLAGSAREIMDTVGALTQRNAMAARQLVRAHVEGVFNNATRTIQAKPNQFVGPDFVDALKGNSQQAQNLAAAIQGVGGPQLLQGFDEFLKILSATGQRLRPGSQGPFDKQMNDTLKGGGGIGDATEMLVAGRIKWPKKATEIYERWQLGQNTEEIARLITDPAGIETFRRLAKAAPGSTQAQVLAIRLAAMAAQAIAAAQPRK</sequence>
<protein>
    <submittedName>
        <fullName evidence="1">Uncharacterized protein</fullName>
    </submittedName>
</protein>
<evidence type="ECO:0000313" key="1">
    <source>
        <dbReference type="EMBL" id="AOO81664.1"/>
    </source>
</evidence>
<proteinExistence type="predicted"/>
<organism evidence="1 2">
    <name type="scientific">Bosea vaviloviae</name>
    <dbReference type="NCBI Taxonomy" id="1526658"/>
    <lineage>
        <taxon>Bacteria</taxon>
        <taxon>Pseudomonadati</taxon>
        <taxon>Pseudomonadota</taxon>
        <taxon>Alphaproteobacteria</taxon>
        <taxon>Hyphomicrobiales</taxon>
        <taxon>Boseaceae</taxon>
        <taxon>Bosea</taxon>
    </lineage>
</organism>
<keyword evidence="2" id="KW-1185">Reference proteome</keyword>
<dbReference type="EMBL" id="CP017147">
    <property type="protein sequence ID" value="AOO81664.1"/>
    <property type="molecule type" value="Genomic_DNA"/>
</dbReference>
<gene>
    <name evidence="1" type="ORF">BHK69_15455</name>
</gene>
<dbReference type="AlphaFoldDB" id="A0A1D7U2Q9"/>
<dbReference type="Proteomes" id="UP000094969">
    <property type="component" value="Chromosome"/>
</dbReference>
<name>A0A1D7U2Q9_9HYPH</name>
<evidence type="ECO:0000313" key="2">
    <source>
        <dbReference type="Proteomes" id="UP000094969"/>
    </source>
</evidence>
<accession>A0A1D7U2Q9</accession>
<reference evidence="1 2" key="1">
    <citation type="journal article" date="2015" name="Antonie Van Leeuwenhoek">
        <title>Bosea vaviloviae sp. nov., a new species of slow-growing rhizobia isolated from nodules of the relict species Vavilovia formosa (Stev.) Fed.</title>
        <authorList>
            <person name="Safronova V.I."/>
            <person name="Kuznetsova I.G."/>
            <person name="Sazanova A.L."/>
            <person name="Kimeklis A.K."/>
            <person name="Belimov A.A."/>
            <person name="Andronov E.E."/>
            <person name="Pinaev A.G."/>
            <person name="Chizhevskaya E.P."/>
            <person name="Pukhaev A.R."/>
            <person name="Popov K.P."/>
            <person name="Willems A."/>
            <person name="Tikhonovich I.A."/>
        </authorList>
    </citation>
    <scope>NUCLEOTIDE SEQUENCE [LARGE SCALE GENOMIC DNA]</scope>
    <source>
        <strain evidence="1 2">Vaf18</strain>
    </source>
</reference>